<protein>
    <submittedName>
        <fullName evidence="2">Uncharacterized protein</fullName>
    </submittedName>
</protein>
<reference evidence="2 3" key="1">
    <citation type="journal article" date="2012" name="ISME J.">
        <title>Genomic insights to SAR86, an abundant and uncultivated marine bacterial lineage.</title>
        <authorList>
            <person name="Dupont C.L."/>
            <person name="Rusch D.B."/>
            <person name="Yooseph S."/>
            <person name="Lombardo M.J."/>
            <person name="Richter R.A."/>
            <person name="Valas R."/>
            <person name="Novotny M."/>
            <person name="Yee-Greenbaum J."/>
            <person name="Selengut J.D."/>
            <person name="Haft D.H."/>
            <person name="Halpern A.L."/>
            <person name="Lasken R.S."/>
            <person name="Nealson K."/>
            <person name="Friedman R."/>
            <person name="Venter J.C."/>
        </authorList>
    </citation>
    <scope>NUCLEOTIDE SEQUENCE [LARGE SCALE GENOMIC DNA]</scope>
</reference>
<accession>J5KJQ4</accession>
<keyword evidence="1" id="KW-1133">Transmembrane helix</keyword>
<dbReference type="HOGENOM" id="CLU_111042_0_0_6"/>
<keyword evidence="1" id="KW-0472">Membrane</keyword>
<sequence length="198" mass="22986">MLIFSSIYIVFFAWYTNLNKPLTDLEVENYIESLKQSSNNEESLNVLKKFLSNDDGKQFIMVNLLGYSNNPPLLEKTEGAKNGKELVDYYTSFMFKEMFTRASHPVIFGSVVGPSIEVIGMQNARSWDEIGLIRYRSRRDMMEIIINPEFQNRHAYKIGGLERTIASPMQPSIFIDGRFIFFLMLSLLYLSIRVYKSK</sequence>
<dbReference type="AlphaFoldDB" id="J5KJQ4"/>
<evidence type="ECO:0000256" key="1">
    <source>
        <dbReference type="SAM" id="Phobius"/>
    </source>
</evidence>
<evidence type="ECO:0000313" key="2">
    <source>
        <dbReference type="EMBL" id="EJP72821.1"/>
    </source>
</evidence>
<evidence type="ECO:0000313" key="3">
    <source>
        <dbReference type="Proteomes" id="UP000010116"/>
    </source>
</evidence>
<dbReference type="Gene3D" id="3.30.70.100">
    <property type="match status" value="1"/>
</dbReference>
<proteinExistence type="predicted"/>
<keyword evidence="1" id="KW-0812">Transmembrane</keyword>
<feature type="transmembrane region" description="Helical" evidence="1">
    <location>
        <begin position="173"/>
        <end position="192"/>
    </location>
</feature>
<organism evidence="2 3">
    <name type="scientific">SAR86 cluster bacterium SAR86B</name>
    <dbReference type="NCBI Taxonomy" id="1123867"/>
    <lineage>
        <taxon>Bacteria</taxon>
        <taxon>Pseudomonadati</taxon>
        <taxon>Pseudomonadota</taxon>
        <taxon>Gammaproteobacteria</taxon>
        <taxon>SAR86 cluster</taxon>
    </lineage>
</organism>
<name>J5KJQ4_9GAMM</name>
<dbReference type="Proteomes" id="UP000010116">
    <property type="component" value="Unassembled WGS sequence"/>
</dbReference>
<gene>
    <name evidence="2" type="ORF">NT02SARS_0896</name>
</gene>
<dbReference type="EMBL" id="JH611185">
    <property type="protein sequence ID" value="EJP72821.1"/>
    <property type="molecule type" value="Genomic_DNA"/>
</dbReference>